<dbReference type="SUPFAM" id="SSF47384">
    <property type="entry name" value="Homodimeric domain of signal transducing histidine kinase"/>
    <property type="match status" value="1"/>
</dbReference>
<keyword evidence="9" id="KW-0902">Two-component regulatory system</keyword>
<dbReference type="Gene3D" id="1.10.287.130">
    <property type="match status" value="1"/>
</dbReference>
<evidence type="ECO:0000259" key="12">
    <source>
        <dbReference type="PROSITE" id="PS50109"/>
    </source>
</evidence>
<dbReference type="RefSeq" id="WP_240567694.1">
    <property type="nucleotide sequence ID" value="NZ_JAKVPY010000007.1"/>
</dbReference>
<dbReference type="Pfam" id="PF02518">
    <property type="entry name" value="HATPase_c"/>
    <property type="match status" value="1"/>
</dbReference>
<evidence type="ECO:0000256" key="6">
    <source>
        <dbReference type="ARBA" id="ARBA00022692"/>
    </source>
</evidence>
<feature type="domain" description="HAMP" evidence="13">
    <location>
        <begin position="180"/>
        <end position="231"/>
    </location>
</feature>
<evidence type="ECO:0000256" key="10">
    <source>
        <dbReference type="ARBA" id="ARBA00023136"/>
    </source>
</evidence>
<dbReference type="EMBL" id="JAKVPY010000007">
    <property type="protein sequence ID" value="MCH4562920.1"/>
    <property type="molecule type" value="Genomic_DNA"/>
</dbReference>
<name>A0ABS9RSV7_9GAMM</name>
<keyword evidence="14" id="KW-0067">ATP-binding</keyword>
<protein>
    <recommendedName>
        <fullName evidence="3">histidine kinase</fullName>
        <ecNumber evidence="3">2.7.13.3</ecNumber>
    </recommendedName>
</protein>
<comment type="caution">
    <text evidence="14">The sequence shown here is derived from an EMBL/GenBank/DDBJ whole genome shotgun (WGS) entry which is preliminary data.</text>
</comment>
<evidence type="ECO:0000256" key="8">
    <source>
        <dbReference type="ARBA" id="ARBA00022989"/>
    </source>
</evidence>
<evidence type="ECO:0000313" key="15">
    <source>
        <dbReference type="Proteomes" id="UP001202117"/>
    </source>
</evidence>
<feature type="transmembrane region" description="Helical" evidence="11">
    <location>
        <begin position="156"/>
        <end position="179"/>
    </location>
</feature>
<dbReference type="InterPro" id="IPR004358">
    <property type="entry name" value="Sig_transdc_His_kin-like_C"/>
</dbReference>
<keyword evidence="14" id="KW-0547">Nucleotide-binding</keyword>
<keyword evidence="15" id="KW-1185">Reference proteome</keyword>
<dbReference type="PROSITE" id="PS50109">
    <property type="entry name" value="HIS_KIN"/>
    <property type="match status" value="1"/>
</dbReference>
<evidence type="ECO:0000259" key="13">
    <source>
        <dbReference type="PROSITE" id="PS50885"/>
    </source>
</evidence>
<dbReference type="GO" id="GO:0005524">
    <property type="term" value="F:ATP binding"/>
    <property type="evidence" value="ECO:0007669"/>
    <property type="project" value="UniProtKB-KW"/>
</dbReference>
<evidence type="ECO:0000313" key="14">
    <source>
        <dbReference type="EMBL" id="MCH4562920.1"/>
    </source>
</evidence>
<evidence type="ECO:0000256" key="2">
    <source>
        <dbReference type="ARBA" id="ARBA00004370"/>
    </source>
</evidence>
<dbReference type="SUPFAM" id="SSF55874">
    <property type="entry name" value="ATPase domain of HSP90 chaperone/DNA topoisomerase II/histidine kinase"/>
    <property type="match status" value="1"/>
</dbReference>
<keyword evidence="4" id="KW-0597">Phosphoprotein</keyword>
<evidence type="ECO:0000256" key="11">
    <source>
        <dbReference type="SAM" id="Phobius"/>
    </source>
</evidence>
<dbReference type="InterPro" id="IPR005467">
    <property type="entry name" value="His_kinase_dom"/>
</dbReference>
<evidence type="ECO:0000256" key="4">
    <source>
        <dbReference type="ARBA" id="ARBA00022553"/>
    </source>
</evidence>
<accession>A0ABS9RSV7</accession>
<dbReference type="EC" id="2.7.13.3" evidence="3"/>
<gene>
    <name evidence="14" type="ORF">MKP05_07235</name>
</gene>
<dbReference type="SMART" id="SM00387">
    <property type="entry name" value="HATPase_c"/>
    <property type="match status" value="1"/>
</dbReference>
<comment type="catalytic activity">
    <reaction evidence="1">
        <text>ATP + protein L-histidine = ADP + protein N-phospho-L-histidine.</text>
        <dbReference type="EC" id="2.7.13.3"/>
    </reaction>
</comment>
<dbReference type="InterPro" id="IPR036097">
    <property type="entry name" value="HisK_dim/P_sf"/>
</dbReference>
<evidence type="ECO:0000256" key="5">
    <source>
        <dbReference type="ARBA" id="ARBA00022679"/>
    </source>
</evidence>
<feature type="domain" description="Histidine kinase" evidence="12">
    <location>
        <begin position="239"/>
        <end position="439"/>
    </location>
</feature>
<keyword evidence="7" id="KW-0418">Kinase</keyword>
<dbReference type="Pfam" id="PF00672">
    <property type="entry name" value="HAMP"/>
    <property type="match status" value="1"/>
</dbReference>
<comment type="subcellular location">
    <subcellularLocation>
        <location evidence="2">Membrane</location>
    </subcellularLocation>
</comment>
<dbReference type="PROSITE" id="PS50885">
    <property type="entry name" value="HAMP"/>
    <property type="match status" value="1"/>
</dbReference>
<reference evidence="14 15" key="1">
    <citation type="submission" date="2022-02" db="EMBL/GenBank/DDBJ databases">
        <title>Halomonas fukangensis sp. nov., a halophilic bacterium isolated from a bulk soil of Kalidium foliatum at Fukang.</title>
        <authorList>
            <person name="Huang Y."/>
        </authorList>
    </citation>
    <scope>NUCLEOTIDE SEQUENCE [LARGE SCALE GENOMIC DNA]</scope>
    <source>
        <strain evidence="14 15">EGI 63088</strain>
    </source>
</reference>
<dbReference type="PANTHER" id="PTHR45436">
    <property type="entry name" value="SENSOR HISTIDINE KINASE YKOH"/>
    <property type="match status" value="1"/>
</dbReference>
<dbReference type="Gene3D" id="3.30.565.10">
    <property type="entry name" value="Histidine kinase-like ATPase, C-terminal domain"/>
    <property type="match status" value="1"/>
</dbReference>
<keyword evidence="5" id="KW-0808">Transferase</keyword>
<keyword evidence="6 11" id="KW-0812">Transmembrane</keyword>
<evidence type="ECO:0000256" key="9">
    <source>
        <dbReference type="ARBA" id="ARBA00023012"/>
    </source>
</evidence>
<dbReference type="InterPro" id="IPR036890">
    <property type="entry name" value="HATPase_C_sf"/>
</dbReference>
<proteinExistence type="predicted"/>
<keyword evidence="10 11" id="KW-0472">Membrane</keyword>
<evidence type="ECO:0000256" key="3">
    <source>
        <dbReference type="ARBA" id="ARBA00012438"/>
    </source>
</evidence>
<organism evidence="14 15">
    <name type="scientific">Halomonas flagellata</name>
    <dbReference type="NCBI Taxonomy" id="2920385"/>
    <lineage>
        <taxon>Bacteria</taxon>
        <taxon>Pseudomonadati</taxon>
        <taxon>Pseudomonadota</taxon>
        <taxon>Gammaproteobacteria</taxon>
        <taxon>Oceanospirillales</taxon>
        <taxon>Halomonadaceae</taxon>
        <taxon>Halomonas</taxon>
    </lineage>
</organism>
<keyword evidence="8 11" id="KW-1133">Transmembrane helix</keyword>
<dbReference type="PANTHER" id="PTHR45436:SF5">
    <property type="entry name" value="SENSOR HISTIDINE KINASE TRCS"/>
    <property type="match status" value="1"/>
</dbReference>
<feature type="transmembrane region" description="Helical" evidence="11">
    <location>
        <begin position="12"/>
        <end position="35"/>
    </location>
</feature>
<evidence type="ECO:0000256" key="7">
    <source>
        <dbReference type="ARBA" id="ARBA00022777"/>
    </source>
</evidence>
<dbReference type="InterPro" id="IPR003660">
    <property type="entry name" value="HAMP_dom"/>
</dbReference>
<dbReference type="InterPro" id="IPR050428">
    <property type="entry name" value="TCS_sensor_his_kinase"/>
</dbReference>
<dbReference type="InterPro" id="IPR003594">
    <property type="entry name" value="HATPase_dom"/>
</dbReference>
<evidence type="ECO:0000256" key="1">
    <source>
        <dbReference type="ARBA" id="ARBA00000085"/>
    </source>
</evidence>
<dbReference type="Proteomes" id="UP001202117">
    <property type="component" value="Unassembled WGS sequence"/>
</dbReference>
<sequence length="442" mass="49780">MFRIDRRSLRFHLFTWLCGVALVVVGTTWLLHGFLLQDLARDFLGERLRQEASHTLQQLRQDRSSAPSLLDSASQGYQVFHHLYVLQLNGEVTTSHPRWLAPLEPHLEGEDDALVDVVWQDRQLLIHRRAFTLEGGRGVLLIGEDFAPVKAGLATLHWWVGGIAGLLLVLLFALNLMAVNRGLRPLSRLQRQLHELQSGSRHRLDLETPSELDDLVAQLNRFMDEIDRRLERSRESVANLSHALKTPLAAVTQVLRGSRPIDDERRHRMLQRLEDMHAQLAAELRRSQIAGPHAGQVTHLRRDGERLIEMFGVLYPDKDFRLEVLPDGEACAPIESRDFSEMLGIVLDNAGKWAERAVVCRLELASSLRITVEDDGPGVTPDDIPLLGQRGRRLDESRPGHGLGLSILRQLVEQYGGQLRFDVGARGGLRVVLTIAHGEPCP</sequence>
<dbReference type="PRINTS" id="PR00344">
    <property type="entry name" value="BCTRLSENSOR"/>
</dbReference>